<evidence type="ECO:0000313" key="6">
    <source>
        <dbReference type="Proteomes" id="UP000001628"/>
    </source>
</evidence>
<dbReference type="GeneID" id="22584845"/>
<dbReference type="OMA" id="YWEDNIA"/>
<dbReference type="PANTHER" id="PTHR11461:SF211">
    <property type="entry name" value="GH10112P-RELATED"/>
    <property type="match status" value="1"/>
</dbReference>
<dbReference type="InterPro" id="IPR036186">
    <property type="entry name" value="Serpin_sf"/>
</dbReference>
<sequence>MHAQCSSCEEFNLHDHTHTFLKIRTPIPLINDVYQFIPAPPPRHLELGAPGHGPSTATPTTVQQQHQQHQQQHLDSRFVLHDRGIAAIQSPQTGTAYINAPSPAFVDTVNHFAFRLLYSIATAGYPCGIASANIYRCLMMAAAGSQGLNLDAFSRVLGFNTSEVSVYGAIKEDIVQLDEYCKPNPRSTPVAAAAAAATAGSDIELDISSSIWYGKSFLIEPIWAGAMRGEIAGLVAEEEISDVDIKLVTSLYFKAKWAVPFERSNTRVDRFRGFGSDHTDSWAGGMPCHMMHGTSEILYWEDNIAQMSDASPTWNAAIILPKTPGAGSVLAILAPFSASPSTLRSLLVTSHSDTASDISEPFFNLGLRPICRPSADFAPISRSQPAYVTNIKHDLFVEVNGEGTEVAAVTSLGVFGGAASAMRGFL</sequence>
<feature type="region of interest" description="Disordered" evidence="3">
    <location>
        <begin position="44"/>
        <end position="72"/>
    </location>
</feature>
<proteinExistence type="inferred from homology"/>
<dbReference type="EMBL" id="KN275963">
    <property type="protein sequence ID" value="EEH49956.2"/>
    <property type="molecule type" value="Genomic_DNA"/>
</dbReference>
<dbReference type="VEuPathDB" id="FungiDB:PADG_06035"/>
<dbReference type="InterPro" id="IPR042185">
    <property type="entry name" value="Serpin_sf_2"/>
</dbReference>
<dbReference type="Gene3D" id="2.30.39.10">
    <property type="entry name" value="Alpha-1-antitrypsin, domain 1"/>
    <property type="match status" value="1"/>
</dbReference>
<evidence type="ECO:0000313" key="5">
    <source>
        <dbReference type="EMBL" id="EEH49956.2"/>
    </source>
</evidence>
<evidence type="ECO:0000256" key="3">
    <source>
        <dbReference type="SAM" id="MobiDB-lite"/>
    </source>
</evidence>
<dbReference type="GO" id="GO:0004867">
    <property type="term" value="F:serine-type endopeptidase inhibitor activity"/>
    <property type="evidence" value="ECO:0007669"/>
    <property type="project" value="InterPro"/>
</dbReference>
<dbReference type="InterPro" id="IPR023796">
    <property type="entry name" value="Serpin_dom"/>
</dbReference>
<protein>
    <recommendedName>
        <fullName evidence="4">Serpin domain-containing protein</fullName>
    </recommendedName>
</protein>
<keyword evidence="6" id="KW-1185">Reference proteome</keyword>
<dbReference type="SMART" id="SM00093">
    <property type="entry name" value="SERPIN"/>
    <property type="match status" value="1"/>
</dbReference>
<dbReference type="InterPro" id="IPR042178">
    <property type="entry name" value="Serpin_sf_1"/>
</dbReference>
<dbReference type="eggNOG" id="KOG2392">
    <property type="taxonomic scope" value="Eukaryota"/>
</dbReference>
<dbReference type="RefSeq" id="XP_010761309.1">
    <property type="nucleotide sequence ID" value="XM_010763007.1"/>
</dbReference>
<dbReference type="STRING" id="502780.C1GFJ9"/>
<dbReference type="InterPro" id="IPR000215">
    <property type="entry name" value="Serpin_fam"/>
</dbReference>
<evidence type="ECO:0000256" key="1">
    <source>
        <dbReference type="ARBA" id="ARBA00009500"/>
    </source>
</evidence>
<feature type="domain" description="Serpin" evidence="4">
    <location>
        <begin position="114"/>
        <end position="425"/>
    </location>
</feature>
<evidence type="ECO:0000256" key="2">
    <source>
        <dbReference type="RuleBase" id="RU000411"/>
    </source>
</evidence>
<dbReference type="AlphaFoldDB" id="C1GFJ9"/>
<reference evidence="5 6" key="1">
    <citation type="journal article" date="2011" name="PLoS Genet.">
        <title>Comparative genomic analysis of human fungal pathogens causing paracoccidioidomycosis.</title>
        <authorList>
            <person name="Desjardins C.A."/>
            <person name="Champion M.D."/>
            <person name="Holder J.W."/>
            <person name="Muszewska A."/>
            <person name="Goldberg J."/>
            <person name="Bailao A.M."/>
            <person name="Brigido M.M."/>
            <person name="Ferreira M.E."/>
            <person name="Garcia A.M."/>
            <person name="Grynberg M."/>
            <person name="Gujja S."/>
            <person name="Heiman D.I."/>
            <person name="Henn M.R."/>
            <person name="Kodira C.D."/>
            <person name="Leon-Narvaez H."/>
            <person name="Longo L.V."/>
            <person name="Ma L.J."/>
            <person name="Malavazi I."/>
            <person name="Matsuo A.L."/>
            <person name="Morais F.V."/>
            <person name="Pereira M."/>
            <person name="Rodriguez-Brito S."/>
            <person name="Sakthikumar S."/>
            <person name="Salem-Izacc S.M."/>
            <person name="Sykes S.M."/>
            <person name="Teixeira M.M."/>
            <person name="Vallejo M.C."/>
            <person name="Walter M.E."/>
            <person name="Yandava C."/>
            <person name="Young S."/>
            <person name="Zeng Q."/>
            <person name="Zucker J."/>
            <person name="Felipe M.S."/>
            <person name="Goldman G.H."/>
            <person name="Haas B.J."/>
            <person name="McEwen J.G."/>
            <person name="Nino-Vega G."/>
            <person name="Puccia R."/>
            <person name="San-Blas G."/>
            <person name="Soares C.M."/>
            <person name="Birren B.W."/>
            <person name="Cuomo C.A."/>
        </authorList>
    </citation>
    <scope>NUCLEOTIDE SEQUENCE [LARGE SCALE GENOMIC DNA]</scope>
    <source>
        <strain evidence="5 6">Pb18</strain>
    </source>
</reference>
<name>C1GFJ9_PARBD</name>
<dbReference type="PANTHER" id="PTHR11461">
    <property type="entry name" value="SERINE PROTEASE INHIBITOR, SERPIN"/>
    <property type="match status" value="1"/>
</dbReference>
<evidence type="ECO:0000259" key="4">
    <source>
        <dbReference type="SMART" id="SM00093"/>
    </source>
</evidence>
<dbReference type="Gene3D" id="3.30.497.10">
    <property type="entry name" value="Antithrombin, subunit I, domain 2"/>
    <property type="match status" value="2"/>
</dbReference>
<accession>C1GFJ9</accession>
<gene>
    <name evidence="5" type="ORF">PADG_06035</name>
</gene>
<dbReference type="HOGENOM" id="CLU_042542_0_0_1"/>
<organism evidence="5 6">
    <name type="scientific">Paracoccidioides brasiliensis (strain Pb18)</name>
    <dbReference type="NCBI Taxonomy" id="502780"/>
    <lineage>
        <taxon>Eukaryota</taxon>
        <taxon>Fungi</taxon>
        <taxon>Dikarya</taxon>
        <taxon>Ascomycota</taxon>
        <taxon>Pezizomycotina</taxon>
        <taxon>Eurotiomycetes</taxon>
        <taxon>Eurotiomycetidae</taxon>
        <taxon>Onygenales</taxon>
        <taxon>Ajellomycetaceae</taxon>
        <taxon>Paracoccidioides</taxon>
    </lineage>
</organism>
<dbReference type="Proteomes" id="UP000001628">
    <property type="component" value="Unassembled WGS sequence"/>
</dbReference>
<comment type="similarity">
    <text evidence="1 2">Belongs to the serpin family.</text>
</comment>
<dbReference type="KEGG" id="pbn:PADG_06035"/>
<dbReference type="Pfam" id="PF00079">
    <property type="entry name" value="Serpin"/>
    <property type="match status" value="1"/>
</dbReference>
<dbReference type="OrthoDB" id="661148at2759"/>
<dbReference type="SUPFAM" id="SSF56574">
    <property type="entry name" value="Serpins"/>
    <property type="match status" value="1"/>
</dbReference>
<dbReference type="InParanoid" id="C1GFJ9"/>